<protein>
    <submittedName>
        <fullName evidence="1">Uncharacterized protein</fullName>
    </submittedName>
</protein>
<evidence type="ECO:0000313" key="1">
    <source>
        <dbReference type="EMBL" id="MFC4804802.1"/>
    </source>
</evidence>
<evidence type="ECO:0000313" key="2">
    <source>
        <dbReference type="Proteomes" id="UP001595916"/>
    </source>
</evidence>
<dbReference type="Proteomes" id="UP001595916">
    <property type="component" value="Unassembled WGS sequence"/>
</dbReference>
<gene>
    <name evidence="1" type="ORF">ACFO4R_06875</name>
</gene>
<keyword evidence="2" id="KW-1185">Reference proteome</keyword>
<dbReference type="EMBL" id="JBHSHL010000023">
    <property type="protein sequence ID" value="MFC4804802.1"/>
    <property type="molecule type" value="Genomic_DNA"/>
</dbReference>
<organism evidence="1 2">
    <name type="scientific">Filifactor villosus</name>
    <dbReference type="NCBI Taxonomy" id="29374"/>
    <lineage>
        <taxon>Bacteria</taxon>
        <taxon>Bacillati</taxon>
        <taxon>Bacillota</taxon>
        <taxon>Clostridia</taxon>
        <taxon>Peptostreptococcales</taxon>
        <taxon>Filifactoraceae</taxon>
        <taxon>Filifactor</taxon>
    </lineage>
</organism>
<reference evidence="2" key="1">
    <citation type="journal article" date="2019" name="Int. J. Syst. Evol. Microbiol.">
        <title>The Global Catalogue of Microorganisms (GCM) 10K type strain sequencing project: providing services to taxonomists for standard genome sequencing and annotation.</title>
        <authorList>
            <consortium name="The Broad Institute Genomics Platform"/>
            <consortium name="The Broad Institute Genome Sequencing Center for Infectious Disease"/>
            <person name="Wu L."/>
            <person name="Ma J."/>
        </authorList>
    </citation>
    <scope>NUCLEOTIDE SEQUENCE [LARGE SCALE GENOMIC DNA]</scope>
    <source>
        <strain evidence="2">CCUG 46385</strain>
    </source>
</reference>
<name>A0ABV9QM65_9FIRM</name>
<comment type="caution">
    <text evidence="1">The sequence shown here is derived from an EMBL/GenBank/DDBJ whole genome shotgun (WGS) entry which is preliminary data.</text>
</comment>
<dbReference type="RefSeq" id="WP_379788323.1">
    <property type="nucleotide sequence ID" value="NZ_JBHSHL010000023.1"/>
</dbReference>
<sequence>MISLCELANRMFFIAWKNQKNLVVLLEEGDLIKETVKSFGFSRTTAKMADRLAEALKSLILKKRLRRSGGRLEFVAEGL</sequence>
<accession>A0ABV9QM65</accession>
<proteinExistence type="predicted"/>